<name>C5LU55_PERM5</name>
<dbReference type="RefSeq" id="XP_002767020.1">
    <property type="nucleotide sequence ID" value="XM_002766974.1"/>
</dbReference>
<dbReference type="InParanoid" id="C5LU55"/>
<dbReference type="OrthoDB" id="10496582at2759"/>
<dbReference type="Proteomes" id="UP000007800">
    <property type="component" value="Unassembled WGS sequence"/>
</dbReference>
<organism evidence="2">
    <name type="scientific">Perkinsus marinus (strain ATCC 50983 / TXsc)</name>
    <dbReference type="NCBI Taxonomy" id="423536"/>
    <lineage>
        <taxon>Eukaryota</taxon>
        <taxon>Sar</taxon>
        <taxon>Alveolata</taxon>
        <taxon>Perkinsozoa</taxon>
        <taxon>Perkinsea</taxon>
        <taxon>Perkinsida</taxon>
        <taxon>Perkinsidae</taxon>
        <taxon>Perkinsus</taxon>
    </lineage>
</organism>
<proteinExistence type="predicted"/>
<evidence type="ECO:0000313" key="2">
    <source>
        <dbReference type="Proteomes" id="UP000007800"/>
    </source>
</evidence>
<gene>
    <name evidence="1" type="ORF">Pmar_PMAR005058</name>
</gene>
<dbReference type="EMBL" id="GG685445">
    <property type="protein sequence ID" value="EEQ99737.1"/>
    <property type="molecule type" value="Genomic_DNA"/>
</dbReference>
<reference evidence="1 2" key="1">
    <citation type="submission" date="2008-07" db="EMBL/GenBank/DDBJ databases">
        <authorList>
            <person name="El-Sayed N."/>
            <person name="Caler E."/>
            <person name="Inman J."/>
            <person name="Amedeo P."/>
            <person name="Hass B."/>
            <person name="Wortman J."/>
        </authorList>
    </citation>
    <scope>NUCLEOTIDE SEQUENCE [LARGE SCALE GENOMIC DNA]</scope>
    <source>
        <strain evidence="2">ATCC 50983 / TXsc</strain>
    </source>
</reference>
<dbReference type="AlphaFoldDB" id="C5LU55"/>
<accession>C5LU55</accession>
<dbReference type="GeneID" id="9051663"/>
<keyword evidence="2" id="KW-1185">Reference proteome</keyword>
<evidence type="ECO:0000313" key="1">
    <source>
        <dbReference type="EMBL" id="EEQ99737.1"/>
    </source>
</evidence>
<protein>
    <submittedName>
        <fullName evidence="1">Uncharacterized protein</fullName>
    </submittedName>
</protein>
<sequence length="58" mass="7068">MVRNNIRVAEWIEAFTKARTVLIERYGKDWFAVYGKFQKRRFKLEETPADYLTDLQRV</sequence>